<dbReference type="InterPro" id="IPR021486">
    <property type="entry name" value="DUF3139"/>
</dbReference>
<dbReference type="Pfam" id="PF11337">
    <property type="entry name" value="DUF3139"/>
    <property type="match status" value="1"/>
</dbReference>
<dbReference type="Proteomes" id="UP000001288">
    <property type="component" value="Chromosome"/>
</dbReference>
<reference evidence="3" key="1">
    <citation type="submission" date="2010-04" db="EMBL/GenBank/DDBJ databases">
        <title>The genome sequence of Listeria monocytogenes strain 10403S.</title>
        <authorList>
            <consortium name="The Broad Institute Genome Sequencing Platform"/>
            <consortium name="The Broad Institute Genome Sequencing Center for Infectious Disease."/>
            <person name="Borowsky M."/>
            <person name="Borodovsky M."/>
            <person name="Young S.K."/>
            <person name="Zeng Q."/>
            <person name="Koehrsen M."/>
            <person name="Fitzgerald M."/>
            <person name="Wiedmann M."/>
            <person name="Swaminathan B."/>
            <person name="Lauer P."/>
            <person name="Portnoy D."/>
            <person name="Cossart P."/>
            <person name="Buchrieser C."/>
            <person name="Higgins D."/>
            <person name="Abouelleil A."/>
            <person name="Alvarado L."/>
            <person name="Arachchi H.M."/>
            <person name="Berlin A."/>
            <person name="Borenstein D."/>
            <person name="Brown A."/>
            <person name="Chapman S.B."/>
            <person name="Chen Z."/>
            <person name="Dunbar C.D."/>
            <person name="Engels R."/>
            <person name="Freedman E."/>
            <person name="Gearin G."/>
            <person name="Gellesch M."/>
            <person name="Goldberg J."/>
            <person name="Griggs A."/>
            <person name="Gujja S."/>
            <person name="Heilman E."/>
            <person name="Heiman D."/>
            <person name="Howarth C."/>
            <person name="Jen D."/>
            <person name="Larson L."/>
            <person name="Lui A."/>
            <person name="MacDonald J."/>
            <person name="Mehta T."/>
            <person name="Montmayeur A."/>
            <person name="Neiman D."/>
            <person name="Park D."/>
            <person name="Pearson M."/>
            <person name="Priest M."/>
            <person name="Richards J."/>
            <person name="Roberts A."/>
            <person name="Saif S."/>
            <person name="Shea T."/>
            <person name="Shenoy N."/>
            <person name="Sisk P."/>
            <person name="Stolte C."/>
            <person name="Sykes S."/>
            <person name="Walk T."/>
            <person name="White J."/>
            <person name="Yandava C."/>
            <person name="Haas B."/>
            <person name="Nusbaum C."/>
            <person name="Birren B."/>
        </authorList>
    </citation>
    <scope>NUCLEOTIDE SEQUENCE [LARGE SCALE GENOMIC DNA]</scope>
    <source>
        <strain evidence="3">10403S</strain>
    </source>
</reference>
<evidence type="ECO:0000256" key="1">
    <source>
        <dbReference type="SAM" id="Phobius"/>
    </source>
</evidence>
<sequence>MKKYKKWWITIGLVLILYVIGYVYWFAIPKHTANEAVDDYLAAQKINSTQVKTRDIQKDWTRGGYYVTIVFKDDPNLVYEYNYNSKRNTPYHINLLVFKDGSSQEDDQVKHPPLQEQND</sequence>
<evidence type="ECO:0000313" key="3">
    <source>
        <dbReference type="Proteomes" id="UP000001288"/>
    </source>
</evidence>
<keyword evidence="1" id="KW-0472">Membrane</keyword>
<organism evidence="2 3">
    <name type="scientific">Listeria monocytogenes serotype 1/2a (strain 10403S)</name>
    <dbReference type="NCBI Taxonomy" id="393133"/>
    <lineage>
        <taxon>Bacteria</taxon>
        <taxon>Bacillati</taxon>
        <taxon>Bacillota</taxon>
        <taxon>Bacilli</taxon>
        <taxon>Bacillales</taxon>
        <taxon>Listeriaceae</taxon>
        <taxon>Listeria</taxon>
    </lineage>
</organism>
<keyword evidence="1" id="KW-1133">Transmembrane helix</keyword>
<evidence type="ECO:0000313" key="2">
    <source>
        <dbReference type="EMBL" id="AEO05480.1"/>
    </source>
</evidence>
<gene>
    <name evidence="2" type="ordered locus">LMRG_02884</name>
</gene>
<protein>
    <submittedName>
        <fullName evidence="2">Secreted protein</fullName>
    </submittedName>
</protein>
<accession>A0A0H3GA21</accession>
<feature type="transmembrane region" description="Helical" evidence="1">
    <location>
        <begin position="7"/>
        <end position="27"/>
    </location>
</feature>
<dbReference type="AlphaFoldDB" id="A0A0H3GA21"/>
<dbReference type="EMBL" id="CP002002">
    <property type="protein sequence ID" value="AEO05480.1"/>
    <property type="molecule type" value="Genomic_DNA"/>
</dbReference>
<name>A0A0H3GA21_LISM4</name>
<proteinExistence type="predicted"/>
<keyword evidence="1" id="KW-0812">Transmembrane</keyword>
<dbReference type="KEGG" id="lmt:LMRG_02884"/>
<dbReference type="HOGENOM" id="CLU_162601_0_0_9"/>
<dbReference type="RefSeq" id="WP_009925059.1">
    <property type="nucleotide sequence ID" value="NC_017544.1"/>
</dbReference>